<dbReference type="InterPro" id="IPR011032">
    <property type="entry name" value="GroES-like_sf"/>
</dbReference>
<accession>A0A6A7A4N1</accession>
<dbReference type="AlphaFoldDB" id="A0A6A7A4N1"/>
<dbReference type="SUPFAM" id="SSF51735">
    <property type="entry name" value="NAD(P)-binding Rossmann-fold domains"/>
    <property type="match status" value="1"/>
</dbReference>
<gene>
    <name evidence="3" type="ORF">CC86DRAFT_369726</name>
</gene>
<dbReference type="SMART" id="SM00829">
    <property type="entry name" value="PKS_ER"/>
    <property type="match status" value="1"/>
</dbReference>
<sequence length="321" mass="34724">MRALIRAGPSKTLTLDTNHPEPTSNNFPNSYIVKVKATALTREELIWPEPLESAIPIPGYDLTCIVTAVPQSTGPKVFKVGDEVYGLTNPHKQGNARDFAEVDERDLALKPRNLTWEEAAAVPLSALSAYQGLFIHGGLSIVGDGSNESKRVLVTAASGGVGIWAVQLAHQAGVHVTGTCGPSNIDFVKSLGADTVLDYRKTDLLTWVEEEPEQRSFDVVIDCIGGQTLADAWKCLKKDGRMISVAEPADLKKPANGIAEGVQSVWFIVEANHGQLSRITNMIEGGKCKAQVDQVFELEEWEAAFVQLESGHTKGKVVLKL</sequence>
<evidence type="ECO:0000313" key="4">
    <source>
        <dbReference type="Proteomes" id="UP000799424"/>
    </source>
</evidence>
<dbReference type="Gene3D" id="3.90.180.10">
    <property type="entry name" value="Medium-chain alcohol dehydrogenases, catalytic domain"/>
    <property type="match status" value="1"/>
</dbReference>
<feature type="region of interest" description="Disordered" evidence="1">
    <location>
        <begin position="1"/>
        <end position="22"/>
    </location>
</feature>
<protein>
    <submittedName>
        <fullName evidence="3">NAD(P)-binding protein</fullName>
    </submittedName>
</protein>
<dbReference type="Proteomes" id="UP000799424">
    <property type="component" value="Unassembled WGS sequence"/>
</dbReference>
<feature type="domain" description="Enoyl reductase (ER)" evidence="2">
    <location>
        <begin position="8"/>
        <end position="319"/>
    </location>
</feature>
<feature type="compositionally biased region" description="Polar residues" evidence="1">
    <location>
        <begin position="11"/>
        <end position="22"/>
    </location>
</feature>
<proteinExistence type="predicted"/>
<dbReference type="PANTHER" id="PTHR11695">
    <property type="entry name" value="ALCOHOL DEHYDROGENASE RELATED"/>
    <property type="match status" value="1"/>
</dbReference>
<evidence type="ECO:0000313" key="3">
    <source>
        <dbReference type="EMBL" id="KAF2827637.1"/>
    </source>
</evidence>
<dbReference type="CDD" id="cd05289">
    <property type="entry name" value="MDR_like_2"/>
    <property type="match status" value="1"/>
</dbReference>
<dbReference type="InterPro" id="IPR050700">
    <property type="entry name" value="YIM1/Zinc_Alcohol_DH_Fams"/>
</dbReference>
<keyword evidence="4" id="KW-1185">Reference proteome</keyword>
<dbReference type="Gene3D" id="3.40.50.720">
    <property type="entry name" value="NAD(P)-binding Rossmann-like Domain"/>
    <property type="match status" value="1"/>
</dbReference>
<dbReference type="InterPro" id="IPR020843">
    <property type="entry name" value="ER"/>
</dbReference>
<dbReference type="GO" id="GO:0005739">
    <property type="term" value="C:mitochondrion"/>
    <property type="evidence" value="ECO:0007669"/>
    <property type="project" value="TreeGrafter"/>
</dbReference>
<dbReference type="PANTHER" id="PTHR11695:SF647">
    <property type="entry name" value="ENOYL REDUCTASE (ER) DOMAIN-CONTAINING PROTEIN"/>
    <property type="match status" value="1"/>
</dbReference>
<evidence type="ECO:0000259" key="2">
    <source>
        <dbReference type="SMART" id="SM00829"/>
    </source>
</evidence>
<name>A0A6A7A4N1_9PLEO</name>
<dbReference type="SUPFAM" id="SSF50129">
    <property type="entry name" value="GroES-like"/>
    <property type="match status" value="1"/>
</dbReference>
<dbReference type="GO" id="GO:0016491">
    <property type="term" value="F:oxidoreductase activity"/>
    <property type="evidence" value="ECO:0007669"/>
    <property type="project" value="InterPro"/>
</dbReference>
<dbReference type="OrthoDB" id="3509362at2759"/>
<dbReference type="InterPro" id="IPR036291">
    <property type="entry name" value="NAD(P)-bd_dom_sf"/>
</dbReference>
<evidence type="ECO:0000256" key="1">
    <source>
        <dbReference type="SAM" id="MobiDB-lite"/>
    </source>
</evidence>
<dbReference type="Pfam" id="PF13602">
    <property type="entry name" value="ADH_zinc_N_2"/>
    <property type="match status" value="1"/>
</dbReference>
<organism evidence="3 4">
    <name type="scientific">Ophiobolus disseminans</name>
    <dbReference type="NCBI Taxonomy" id="1469910"/>
    <lineage>
        <taxon>Eukaryota</taxon>
        <taxon>Fungi</taxon>
        <taxon>Dikarya</taxon>
        <taxon>Ascomycota</taxon>
        <taxon>Pezizomycotina</taxon>
        <taxon>Dothideomycetes</taxon>
        <taxon>Pleosporomycetidae</taxon>
        <taxon>Pleosporales</taxon>
        <taxon>Pleosporineae</taxon>
        <taxon>Phaeosphaeriaceae</taxon>
        <taxon>Ophiobolus</taxon>
    </lineage>
</organism>
<reference evidence="3" key="1">
    <citation type="journal article" date="2020" name="Stud. Mycol.">
        <title>101 Dothideomycetes genomes: a test case for predicting lifestyles and emergence of pathogens.</title>
        <authorList>
            <person name="Haridas S."/>
            <person name="Albert R."/>
            <person name="Binder M."/>
            <person name="Bloem J."/>
            <person name="Labutti K."/>
            <person name="Salamov A."/>
            <person name="Andreopoulos B."/>
            <person name="Baker S."/>
            <person name="Barry K."/>
            <person name="Bills G."/>
            <person name="Bluhm B."/>
            <person name="Cannon C."/>
            <person name="Castanera R."/>
            <person name="Culley D."/>
            <person name="Daum C."/>
            <person name="Ezra D."/>
            <person name="Gonzalez J."/>
            <person name="Henrissat B."/>
            <person name="Kuo A."/>
            <person name="Liang C."/>
            <person name="Lipzen A."/>
            <person name="Lutzoni F."/>
            <person name="Magnuson J."/>
            <person name="Mondo S."/>
            <person name="Nolan M."/>
            <person name="Ohm R."/>
            <person name="Pangilinan J."/>
            <person name="Park H.-J."/>
            <person name="Ramirez L."/>
            <person name="Alfaro M."/>
            <person name="Sun H."/>
            <person name="Tritt A."/>
            <person name="Yoshinaga Y."/>
            <person name="Zwiers L.-H."/>
            <person name="Turgeon B."/>
            <person name="Goodwin S."/>
            <person name="Spatafora J."/>
            <person name="Crous P."/>
            <person name="Grigoriev I."/>
        </authorList>
    </citation>
    <scope>NUCLEOTIDE SEQUENCE</scope>
    <source>
        <strain evidence="3">CBS 113818</strain>
    </source>
</reference>
<dbReference type="EMBL" id="MU006224">
    <property type="protein sequence ID" value="KAF2827637.1"/>
    <property type="molecule type" value="Genomic_DNA"/>
</dbReference>